<evidence type="ECO:0000313" key="1">
    <source>
        <dbReference type="EMBL" id="MCR8629900.1"/>
    </source>
</evidence>
<name>A0ABT1YAW5_9BACL</name>
<evidence type="ECO:0000313" key="2">
    <source>
        <dbReference type="Proteomes" id="UP001300012"/>
    </source>
</evidence>
<dbReference type="SUPFAM" id="SSF54427">
    <property type="entry name" value="NTF2-like"/>
    <property type="match status" value="1"/>
</dbReference>
<dbReference type="InterPro" id="IPR009959">
    <property type="entry name" value="Cyclase_SnoaL-like"/>
</dbReference>
<comment type="caution">
    <text evidence="1">The sequence shown here is derived from an EMBL/GenBank/DDBJ whole genome shotgun (WGS) entry which is preliminary data.</text>
</comment>
<sequence>MLAAKEQMNVETVRSFIERFWNKQELNCTKEFLTEDYRDHAYTPNSVEGLEQMGRILNSAFSRQQSMIQEIIAQGDKVMVRMVLHGEHSGTFRGTAPTGNSVEATVYREYRLVDGKIAEHWALFDTAALLQQIGAQLSIDNACKIKRD</sequence>
<dbReference type="PANTHER" id="PTHR38436">
    <property type="entry name" value="POLYKETIDE CYCLASE SNOAL-LIKE DOMAIN"/>
    <property type="match status" value="1"/>
</dbReference>
<dbReference type="EMBL" id="JANQBD010000001">
    <property type="protein sequence ID" value="MCR8629900.1"/>
    <property type="molecule type" value="Genomic_DNA"/>
</dbReference>
<accession>A0ABT1YAW5</accession>
<dbReference type="RefSeq" id="WP_258211509.1">
    <property type="nucleotide sequence ID" value="NZ_JANQBD010000001.1"/>
</dbReference>
<dbReference type="PANTHER" id="PTHR38436:SF1">
    <property type="entry name" value="ESTER CYCLASE"/>
    <property type="match status" value="1"/>
</dbReference>
<gene>
    <name evidence="1" type="ORF">NV381_01665</name>
</gene>
<proteinExistence type="predicted"/>
<dbReference type="Pfam" id="PF07366">
    <property type="entry name" value="SnoaL"/>
    <property type="match status" value="1"/>
</dbReference>
<dbReference type="Gene3D" id="3.10.450.50">
    <property type="match status" value="1"/>
</dbReference>
<dbReference type="InterPro" id="IPR032710">
    <property type="entry name" value="NTF2-like_dom_sf"/>
</dbReference>
<organism evidence="1 2">
    <name type="scientific">Paenibacillus radicis</name>
    <name type="common">ex Xue et al. 2023</name>
    <dbReference type="NCBI Taxonomy" id="2972489"/>
    <lineage>
        <taxon>Bacteria</taxon>
        <taxon>Bacillati</taxon>
        <taxon>Bacillota</taxon>
        <taxon>Bacilli</taxon>
        <taxon>Bacillales</taxon>
        <taxon>Paenibacillaceae</taxon>
        <taxon>Paenibacillus</taxon>
    </lineage>
</organism>
<reference evidence="1 2" key="1">
    <citation type="submission" date="2022-08" db="EMBL/GenBank/DDBJ databases">
        <title>Paenibacillus endoradicis sp. nov., Paenibacillus radicibacter sp. nov and Paenibacillus pararadicis sp. nov., three cold-adapted plant growth-promoting bacteria isolated from root of Larix gmelinii in Great Khingan.</title>
        <authorList>
            <person name="Xue H."/>
        </authorList>
    </citation>
    <scope>NUCLEOTIDE SEQUENCE [LARGE SCALE GENOMIC DNA]</scope>
    <source>
        <strain evidence="1 2">N5-1-1-5</strain>
    </source>
</reference>
<protein>
    <submittedName>
        <fullName evidence="1">Ester cyclase</fullName>
    </submittedName>
</protein>
<keyword evidence="2" id="KW-1185">Reference proteome</keyword>
<dbReference type="Proteomes" id="UP001300012">
    <property type="component" value="Unassembled WGS sequence"/>
</dbReference>